<dbReference type="EMBL" id="GG662503">
    <property type="protein sequence ID" value="EAR83407.3"/>
    <property type="molecule type" value="Genomic_DNA"/>
</dbReference>
<dbReference type="Proteomes" id="UP000009168">
    <property type="component" value="Unassembled WGS sequence"/>
</dbReference>
<comment type="domain">
    <text evidence="7">The DHHC domain is required for palmitoyltransferase activity.</text>
</comment>
<evidence type="ECO:0000313" key="10">
    <source>
        <dbReference type="EMBL" id="EAR83407.3"/>
    </source>
</evidence>
<feature type="transmembrane region" description="Helical" evidence="7">
    <location>
        <begin position="436"/>
        <end position="456"/>
    </location>
</feature>
<feature type="region of interest" description="Disordered" evidence="8">
    <location>
        <begin position="1"/>
        <end position="21"/>
    </location>
</feature>
<evidence type="ECO:0000256" key="5">
    <source>
        <dbReference type="ARBA" id="ARBA00023136"/>
    </source>
</evidence>
<dbReference type="AlphaFoldDB" id="Q22DP7"/>
<dbReference type="RefSeq" id="XP_001031070.3">
    <property type="nucleotide sequence ID" value="XM_001031070.3"/>
</dbReference>
<evidence type="ECO:0000256" key="1">
    <source>
        <dbReference type="ARBA" id="ARBA00004141"/>
    </source>
</evidence>
<evidence type="ECO:0000256" key="7">
    <source>
        <dbReference type="RuleBase" id="RU079119"/>
    </source>
</evidence>
<reference evidence="11" key="1">
    <citation type="journal article" date="2006" name="PLoS Biol.">
        <title>Macronuclear genome sequence of the ciliate Tetrahymena thermophila, a model eukaryote.</title>
        <authorList>
            <person name="Eisen J.A."/>
            <person name="Coyne R.S."/>
            <person name="Wu M."/>
            <person name="Wu D."/>
            <person name="Thiagarajan M."/>
            <person name="Wortman J.R."/>
            <person name="Badger J.H."/>
            <person name="Ren Q."/>
            <person name="Amedeo P."/>
            <person name="Jones K.M."/>
            <person name="Tallon L.J."/>
            <person name="Delcher A.L."/>
            <person name="Salzberg S.L."/>
            <person name="Silva J.C."/>
            <person name="Haas B.J."/>
            <person name="Majoros W.H."/>
            <person name="Farzad M."/>
            <person name="Carlton J.M."/>
            <person name="Smith R.K. Jr."/>
            <person name="Garg J."/>
            <person name="Pearlman R.E."/>
            <person name="Karrer K.M."/>
            <person name="Sun L."/>
            <person name="Manning G."/>
            <person name="Elde N.C."/>
            <person name="Turkewitz A.P."/>
            <person name="Asai D.J."/>
            <person name="Wilkes D.E."/>
            <person name="Wang Y."/>
            <person name="Cai H."/>
            <person name="Collins K."/>
            <person name="Stewart B.A."/>
            <person name="Lee S.R."/>
            <person name="Wilamowska K."/>
            <person name="Weinberg Z."/>
            <person name="Ruzzo W.L."/>
            <person name="Wloga D."/>
            <person name="Gaertig J."/>
            <person name="Frankel J."/>
            <person name="Tsao C.-C."/>
            <person name="Gorovsky M.A."/>
            <person name="Keeling P.J."/>
            <person name="Waller R.F."/>
            <person name="Patron N.J."/>
            <person name="Cherry J.M."/>
            <person name="Stover N.A."/>
            <person name="Krieger C.J."/>
            <person name="del Toro C."/>
            <person name="Ryder H.F."/>
            <person name="Williamson S.C."/>
            <person name="Barbeau R.A."/>
            <person name="Hamilton E.P."/>
            <person name="Orias E."/>
        </authorList>
    </citation>
    <scope>NUCLEOTIDE SEQUENCE [LARGE SCALE GENOMIC DNA]</scope>
    <source>
        <strain evidence="11">SB210</strain>
    </source>
</reference>
<feature type="region of interest" description="Disordered" evidence="8">
    <location>
        <begin position="268"/>
        <end position="314"/>
    </location>
</feature>
<comment type="catalytic activity">
    <reaction evidence="7">
        <text>L-cysteinyl-[protein] + hexadecanoyl-CoA = S-hexadecanoyl-L-cysteinyl-[protein] + CoA</text>
        <dbReference type="Rhea" id="RHEA:36683"/>
        <dbReference type="Rhea" id="RHEA-COMP:10131"/>
        <dbReference type="Rhea" id="RHEA-COMP:11032"/>
        <dbReference type="ChEBI" id="CHEBI:29950"/>
        <dbReference type="ChEBI" id="CHEBI:57287"/>
        <dbReference type="ChEBI" id="CHEBI:57379"/>
        <dbReference type="ChEBI" id="CHEBI:74151"/>
        <dbReference type="EC" id="2.3.1.225"/>
    </reaction>
</comment>
<feature type="transmembrane region" description="Helical" evidence="7">
    <location>
        <begin position="476"/>
        <end position="502"/>
    </location>
</feature>
<dbReference type="eggNOG" id="KOG1315">
    <property type="taxonomic scope" value="Eukaryota"/>
</dbReference>
<evidence type="ECO:0000259" key="9">
    <source>
        <dbReference type="Pfam" id="PF01529"/>
    </source>
</evidence>
<keyword evidence="11" id="KW-1185">Reference proteome</keyword>
<evidence type="ECO:0000256" key="6">
    <source>
        <dbReference type="ARBA" id="ARBA00023315"/>
    </source>
</evidence>
<evidence type="ECO:0000256" key="2">
    <source>
        <dbReference type="ARBA" id="ARBA00022679"/>
    </source>
</evidence>
<keyword evidence="3 7" id="KW-0812">Transmembrane</keyword>
<evidence type="ECO:0000256" key="8">
    <source>
        <dbReference type="SAM" id="MobiDB-lite"/>
    </source>
</evidence>
<feature type="compositionally biased region" description="Low complexity" evidence="8">
    <location>
        <begin position="300"/>
        <end position="313"/>
    </location>
</feature>
<feature type="compositionally biased region" description="Polar residues" evidence="8">
    <location>
        <begin position="1"/>
        <end position="17"/>
    </location>
</feature>
<dbReference type="InParanoid" id="Q22DP7"/>
<dbReference type="STRING" id="312017.Q22DP7"/>
<comment type="subcellular location">
    <subcellularLocation>
        <location evidence="1">Membrane</location>
        <topology evidence="1">Multi-pass membrane protein</topology>
    </subcellularLocation>
</comment>
<dbReference type="GO" id="GO:0019706">
    <property type="term" value="F:protein-cysteine S-palmitoyltransferase activity"/>
    <property type="evidence" value="ECO:0007669"/>
    <property type="project" value="UniProtKB-EC"/>
</dbReference>
<keyword evidence="6 7" id="KW-0012">Acyltransferase</keyword>
<dbReference type="OrthoDB" id="298126at2759"/>
<dbReference type="HOGENOM" id="CLU_535870_0_0_1"/>
<dbReference type="GeneID" id="7834573"/>
<feature type="transmembrane region" description="Helical" evidence="7">
    <location>
        <begin position="143"/>
        <end position="161"/>
    </location>
</feature>
<evidence type="ECO:0000256" key="4">
    <source>
        <dbReference type="ARBA" id="ARBA00022989"/>
    </source>
</evidence>
<evidence type="ECO:0000256" key="3">
    <source>
        <dbReference type="ARBA" id="ARBA00022692"/>
    </source>
</evidence>
<dbReference type="Pfam" id="PF01529">
    <property type="entry name" value="DHHC"/>
    <property type="match status" value="1"/>
</dbReference>
<dbReference type="KEGG" id="tet:TTHERM_00938950"/>
<keyword evidence="2 7" id="KW-0808">Transferase</keyword>
<name>Q22DP7_TETTS</name>
<feature type="transmembrane region" description="Helical" evidence="7">
    <location>
        <begin position="52"/>
        <end position="75"/>
    </location>
</feature>
<sequence>MHQVDCNTQANVGQGQSKDGDSGCIQCCAKSKGNRDWRPNPKLETYYKLGSLIPQVILCSIFIYIYYSILSNYIVPLMLGDYKLENFNEEGLQKLFMQMNSSHNKDNIDFSNSILIQILAFQEKFYHFFLDDADLKDSQIKGTVIFIILHILLIFELWSLYKTSTTPPGNVKSSIKWQEEIRQFQDNLREQELGFLQMFEQKYSMMYLKNQRYSKIIPVHESDLEHNAHPNQEYKMVFSEKNDSDNEAQDMIDDQEDQNLIKVDEKMEQQPDVVQTASQEQLEENKEKESQNQERKSTKQQQINQQQAGYQPQVRKIDVMSIHSESEVVYDDKDERQEDVEFLQQGRRDQELGDVPLGQYYGIHDQEEYDRLLQQLYKMHIEQEIDKKNYRPCKKCYQVIKPVRTHHCTQCKECILKMDHHCQWVDNCIGYYNYKYFINMLCFSTIILFFCSFTYLQCYLDACVTENLSDWNMFKIALSFFFIVTMNFFICCFTFFHIWLIIQNKTTIEFCEKKSDSSKYDIGLIQNLREVFGRNMLTMCIPTQPQLEGDGAYFRTKEQI</sequence>
<organism evidence="10 11">
    <name type="scientific">Tetrahymena thermophila (strain SB210)</name>
    <dbReference type="NCBI Taxonomy" id="312017"/>
    <lineage>
        <taxon>Eukaryota</taxon>
        <taxon>Sar</taxon>
        <taxon>Alveolata</taxon>
        <taxon>Ciliophora</taxon>
        <taxon>Intramacronucleata</taxon>
        <taxon>Oligohymenophorea</taxon>
        <taxon>Hymenostomatida</taxon>
        <taxon>Tetrahymenina</taxon>
        <taxon>Tetrahymenidae</taxon>
        <taxon>Tetrahymena</taxon>
    </lineage>
</organism>
<dbReference type="EC" id="2.3.1.225" evidence="7"/>
<dbReference type="PROSITE" id="PS50216">
    <property type="entry name" value="DHHC"/>
    <property type="match status" value="1"/>
</dbReference>
<dbReference type="GO" id="GO:0016020">
    <property type="term" value="C:membrane"/>
    <property type="evidence" value="ECO:0007669"/>
    <property type="project" value="UniProtKB-SubCell"/>
</dbReference>
<accession>Q22DP7</accession>
<proteinExistence type="inferred from homology"/>
<evidence type="ECO:0000313" key="11">
    <source>
        <dbReference type="Proteomes" id="UP000009168"/>
    </source>
</evidence>
<dbReference type="InterPro" id="IPR001594">
    <property type="entry name" value="Palmitoyltrfase_DHHC"/>
</dbReference>
<feature type="compositionally biased region" description="Basic and acidic residues" evidence="8">
    <location>
        <begin position="283"/>
        <end position="297"/>
    </location>
</feature>
<feature type="domain" description="Palmitoyltransferase DHHC" evidence="9">
    <location>
        <begin position="388"/>
        <end position="513"/>
    </location>
</feature>
<keyword evidence="5 7" id="KW-0472">Membrane</keyword>
<gene>
    <name evidence="10" type="ORF">TTHERM_00938950</name>
</gene>
<keyword evidence="4 7" id="KW-1133">Transmembrane helix</keyword>
<dbReference type="InterPro" id="IPR039859">
    <property type="entry name" value="PFA4/ZDH16/20/ERF2-like"/>
</dbReference>
<dbReference type="PANTHER" id="PTHR12246">
    <property type="entry name" value="PALMITOYLTRANSFERASE ZDHHC16"/>
    <property type="match status" value="1"/>
</dbReference>
<protein>
    <recommendedName>
        <fullName evidence="7">Palmitoyltransferase</fullName>
        <ecNumber evidence="7">2.3.1.225</ecNumber>
    </recommendedName>
</protein>
<comment type="similarity">
    <text evidence="7">Belongs to the DHHC palmitoyltransferase family.</text>
</comment>